<keyword evidence="3" id="KW-1185">Reference proteome</keyword>
<dbReference type="Proteomes" id="UP001203297">
    <property type="component" value="Unassembled WGS sequence"/>
</dbReference>
<reference evidence="2" key="1">
    <citation type="journal article" date="2022" name="New Phytol.">
        <title>Evolutionary transition to the ectomycorrhizal habit in the genomes of a hyperdiverse lineage of mushroom-forming fungi.</title>
        <authorList>
            <person name="Looney B."/>
            <person name="Miyauchi S."/>
            <person name="Morin E."/>
            <person name="Drula E."/>
            <person name="Courty P.E."/>
            <person name="Kohler A."/>
            <person name="Kuo A."/>
            <person name="LaButti K."/>
            <person name="Pangilinan J."/>
            <person name="Lipzen A."/>
            <person name="Riley R."/>
            <person name="Andreopoulos W."/>
            <person name="He G."/>
            <person name="Johnson J."/>
            <person name="Nolan M."/>
            <person name="Tritt A."/>
            <person name="Barry K.W."/>
            <person name="Grigoriev I.V."/>
            <person name="Nagy L.G."/>
            <person name="Hibbett D."/>
            <person name="Henrissat B."/>
            <person name="Matheny P.B."/>
            <person name="Labbe J."/>
            <person name="Martin F.M."/>
        </authorList>
    </citation>
    <scope>NUCLEOTIDE SEQUENCE</scope>
    <source>
        <strain evidence="2">BPL690</strain>
    </source>
</reference>
<name>A0AAD4QR37_9AGAM</name>
<evidence type="ECO:0000256" key="1">
    <source>
        <dbReference type="SAM" id="MobiDB-lite"/>
    </source>
</evidence>
<gene>
    <name evidence="2" type="ORF">B0F90DRAFT_1617325</name>
</gene>
<organism evidence="2 3">
    <name type="scientific">Multifurca ochricompacta</name>
    <dbReference type="NCBI Taxonomy" id="376703"/>
    <lineage>
        <taxon>Eukaryota</taxon>
        <taxon>Fungi</taxon>
        <taxon>Dikarya</taxon>
        <taxon>Basidiomycota</taxon>
        <taxon>Agaricomycotina</taxon>
        <taxon>Agaricomycetes</taxon>
        <taxon>Russulales</taxon>
        <taxon>Russulaceae</taxon>
        <taxon>Multifurca</taxon>
    </lineage>
</organism>
<dbReference type="EMBL" id="WTXG01000005">
    <property type="protein sequence ID" value="KAI0305759.1"/>
    <property type="molecule type" value="Genomic_DNA"/>
</dbReference>
<feature type="non-terminal residue" evidence="2">
    <location>
        <position position="1"/>
    </location>
</feature>
<proteinExistence type="predicted"/>
<protein>
    <submittedName>
        <fullName evidence="2">Uncharacterized protein</fullName>
    </submittedName>
</protein>
<evidence type="ECO:0000313" key="2">
    <source>
        <dbReference type="EMBL" id="KAI0305759.1"/>
    </source>
</evidence>
<dbReference type="AlphaFoldDB" id="A0AAD4QR37"/>
<feature type="region of interest" description="Disordered" evidence="1">
    <location>
        <begin position="344"/>
        <end position="380"/>
    </location>
</feature>
<sequence>ENELTTRQSALIDSAFEEGQYESGIAMLEQLCSPRDYPSKSHIRQLLYIALYPPSSAQIGTDHKATQESPSKLSSRHAYSTLLPSPAASELAKRTLRVLADVNSPASLLRALPAYPDLSDGGPSVAASAPDSELPSDVDSFVASEAIRFRDCKNCWNILKVGFIRSLSCSTITVPKSPRKRRLGESTVKGTPVDEGSSSVVGENAWPVLDWLLLLFEKDEFMTETSRRVRYSPLLLSQIPPTRSDAGSKWDANDPLEIVFHCFKQQDESRREIGSRLLTLLINLTSTNLFDLPLFMNLLIPRLPSGASEMRDLLSGISSTPTLCKFKVALCQRYLSRARVGDCTSMGRSRPRAQPRPITGRSKRAAKKNSIVPTTPDPKPQMTLLSDQSQHTLPPVSELLHLLTMKTDTVALSNTIKYDLLVTYGFLQHQAATEDKNQDWMEILRNGRLVEAIDGAF</sequence>
<comment type="caution">
    <text evidence="2">The sequence shown here is derived from an EMBL/GenBank/DDBJ whole genome shotgun (WGS) entry which is preliminary data.</text>
</comment>
<accession>A0AAD4QR37</accession>
<feature type="non-terminal residue" evidence="2">
    <location>
        <position position="457"/>
    </location>
</feature>
<evidence type="ECO:0000313" key="3">
    <source>
        <dbReference type="Proteomes" id="UP001203297"/>
    </source>
</evidence>